<evidence type="ECO:0000313" key="2">
    <source>
        <dbReference type="Proteomes" id="UP000430202"/>
    </source>
</evidence>
<keyword evidence="2" id="KW-1185">Reference proteome</keyword>
<accession>A0A653WDT8</accession>
<gene>
    <name evidence="1" type="ORF">MARI151_60095</name>
</gene>
<sequence length="273" mass="31881">MNYKILSIIILSCLTFSCKNDKTTKEKQESTAKSPYENKGHELVAKMIEKVGNYKQLRNKKDVVYTYTYQTADGKTDISTEKYIFDGELSYGKYDRHERTLSNFDGTIEQGYDGKEYWLKNEGEIVNDTTALKRIAFNRPTNFYWFTMFQKLMDPGVNYEYLGKKNISNENYDIVKVSFDFGNSKPTDIYQLYINKETQLVDQFLFTVADFGAMEIPNLMIVAYDKVDGILIPAKRKYKKSTWEATVSDAPWTHVNWTNIKFDNDLKTTDFQK</sequence>
<name>A0A653WDT8_9FLAO</name>
<dbReference type="AlphaFoldDB" id="A0A653WDT8"/>
<organism evidence="1 2">
    <name type="scientific">Maribacter litoralis</name>
    <dbReference type="NCBI Taxonomy" id="2059726"/>
    <lineage>
        <taxon>Bacteria</taxon>
        <taxon>Pseudomonadati</taxon>
        <taxon>Bacteroidota</taxon>
        <taxon>Flavobacteriia</taxon>
        <taxon>Flavobacteriales</taxon>
        <taxon>Flavobacteriaceae</taxon>
        <taxon>Maribacter</taxon>
    </lineage>
</organism>
<evidence type="ECO:0000313" key="1">
    <source>
        <dbReference type="EMBL" id="VXC12196.1"/>
    </source>
</evidence>
<dbReference type="RefSeq" id="WP_159303778.1">
    <property type="nucleotide sequence ID" value="NZ_LR733271.1"/>
</dbReference>
<dbReference type="EMBL" id="CABWLR010000006">
    <property type="protein sequence ID" value="VXC12196.1"/>
    <property type="molecule type" value="Genomic_DNA"/>
</dbReference>
<protein>
    <submittedName>
        <fullName evidence="1">Uncharacterized protein</fullName>
    </submittedName>
</protein>
<proteinExistence type="predicted"/>
<dbReference type="Proteomes" id="UP000430202">
    <property type="component" value="Unassembled WGS sequence"/>
</dbReference>
<reference evidence="1 2" key="1">
    <citation type="submission" date="2019-10" db="EMBL/GenBank/DDBJ databases">
        <authorList>
            <person name="Karimi E."/>
        </authorList>
    </citation>
    <scope>NUCLEOTIDE SEQUENCE [LARGE SCALE GENOMIC DNA]</scope>
    <source>
        <strain evidence="1">Maribacter sp. 151</strain>
    </source>
</reference>
<dbReference type="PROSITE" id="PS51257">
    <property type="entry name" value="PROKAR_LIPOPROTEIN"/>
    <property type="match status" value="1"/>
</dbReference>